<proteinExistence type="inferred from homology"/>
<evidence type="ECO:0000313" key="6">
    <source>
        <dbReference type="Proteomes" id="UP000095230"/>
    </source>
</evidence>
<organism evidence="5 6">
    <name type="scientific">Shewanella colwelliana</name>
    <name type="common">Alteromonas colwelliana</name>
    <dbReference type="NCBI Taxonomy" id="23"/>
    <lineage>
        <taxon>Bacteria</taxon>
        <taxon>Pseudomonadati</taxon>
        <taxon>Pseudomonadota</taxon>
        <taxon>Gammaproteobacteria</taxon>
        <taxon>Alteromonadales</taxon>
        <taxon>Shewanellaceae</taxon>
        <taxon>Shewanella</taxon>
    </lineage>
</organism>
<keyword evidence="2" id="KW-0732">Signal</keyword>
<dbReference type="PANTHER" id="PTHR30469:SF20">
    <property type="entry name" value="EFFLUX RND TRANSPORTER PERIPLASMIC ADAPTOR SUBUNIT"/>
    <property type="match status" value="1"/>
</dbReference>
<evidence type="ECO:0000259" key="3">
    <source>
        <dbReference type="Pfam" id="PF25876"/>
    </source>
</evidence>
<evidence type="ECO:0000256" key="2">
    <source>
        <dbReference type="SAM" id="SignalP"/>
    </source>
</evidence>
<name>A0A1E5ISE4_SHECO</name>
<dbReference type="NCBIfam" id="TIGR01730">
    <property type="entry name" value="RND_mfp"/>
    <property type="match status" value="1"/>
</dbReference>
<dbReference type="InterPro" id="IPR058624">
    <property type="entry name" value="MdtA-like_HH"/>
</dbReference>
<dbReference type="PANTHER" id="PTHR30469">
    <property type="entry name" value="MULTIDRUG RESISTANCE PROTEIN MDTA"/>
    <property type="match status" value="1"/>
</dbReference>
<dbReference type="Pfam" id="PF25876">
    <property type="entry name" value="HH_MFP_RND"/>
    <property type="match status" value="1"/>
</dbReference>
<evidence type="ECO:0000313" key="5">
    <source>
        <dbReference type="EMBL" id="OEG73474.1"/>
    </source>
</evidence>
<dbReference type="STRING" id="23.BEL05_17960"/>
<dbReference type="Gene3D" id="2.40.30.170">
    <property type="match status" value="1"/>
</dbReference>
<feature type="signal peptide" evidence="2">
    <location>
        <begin position="1"/>
        <end position="26"/>
    </location>
</feature>
<dbReference type="AlphaFoldDB" id="A0A1E5ISE4"/>
<gene>
    <name evidence="5" type="ORF">BEL05_17960</name>
</gene>
<dbReference type="Gene3D" id="2.40.420.20">
    <property type="match status" value="1"/>
</dbReference>
<dbReference type="OrthoDB" id="1185083at2"/>
<dbReference type="Gene3D" id="2.40.50.100">
    <property type="match status" value="1"/>
</dbReference>
<sequence length="357" mass="39246">MKSYFSALSLLLISSSFLLFSPPVKSVSSDIPQAEFRPVKVTQFVYGQGTRERILPGEVRASDRAVLSFRVAGEIANILVSPGDEVRMGDPLATLDPAIYEQQRAVAKAQFELAKVLFERASNLVEQGVVSRGDFDQSKSEFTVAQAALDKANSDLTYTRLLAPYDGVISKRYMRVFQYAQMQEPVLGIQTESAVDVSFQLPEQFIGALQRLNRFDNDHAAIQVKFDSRDEWFVAGLKELNTVADPDTGSYTLVVTLPIPEQLNVLPGMAASVKAVLPSDVNDGGLKVSEGAILESDGQSYVFRWLEGLNRVEKVPVVVESNRIIKGLNDGDWLVVAGASELVDGQNAVRWIKERGL</sequence>
<dbReference type="InterPro" id="IPR058625">
    <property type="entry name" value="MdtA-like_BSH"/>
</dbReference>
<evidence type="ECO:0000256" key="1">
    <source>
        <dbReference type="ARBA" id="ARBA00009477"/>
    </source>
</evidence>
<comment type="caution">
    <text evidence="5">The sequence shown here is derived from an EMBL/GenBank/DDBJ whole genome shotgun (WGS) entry which is preliminary data.</text>
</comment>
<dbReference type="Gene3D" id="1.10.287.470">
    <property type="entry name" value="Helix hairpin bin"/>
    <property type="match status" value="1"/>
</dbReference>
<dbReference type="Pfam" id="PF25917">
    <property type="entry name" value="BSH_RND"/>
    <property type="match status" value="1"/>
</dbReference>
<reference evidence="5 6" key="1">
    <citation type="submission" date="2016-07" db="EMBL/GenBank/DDBJ databases">
        <title>Whole-genome of two Shewanella species isolated from a digestive organ of sea cucumber Apostichopus japonicus Selenka 1867.</title>
        <authorList>
            <person name="Hong H.-H."/>
            <person name="Choi H."/>
            <person name="Cheon S."/>
            <person name="Oh J.-S."/>
            <person name="Lee H.-G."/>
            <person name="Park C."/>
        </authorList>
    </citation>
    <scope>NUCLEOTIDE SEQUENCE [LARGE SCALE GENOMIC DNA]</scope>
    <source>
        <strain evidence="5 6">CSB03KR</strain>
    </source>
</reference>
<dbReference type="EMBL" id="MCBT01000041">
    <property type="protein sequence ID" value="OEG73474.1"/>
    <property type="molecule type" value="Genomic_DNA"/>
</dbReference>
<dbReference type="GO" id="GO:0015562">
    <property type="term" value="F:efflux transmembrane transporter activity"/>
    <property type="evidence" value="ECO:0007669"/>
    <property type="project" value="TreeGrafter"/>
</dbReference>
<dbReference type="GO" id="GO:1990281">
    <property type="term" value="C:efflux pump complex"/>
    <property type="evidence" value="ECO:0007669"/>
    <property type="project" value="TreeGrafter"/>
</dbReference>
<dbReference type="InterPro" id="IPR006143">
    <property type="entry name" value="RND_pump_MFP"/>
</dbReference>
<feature type="domain" description="Multidrug resistance protein MdtA-like barrel-sandwich hybrid" evidence="4">
    <location>
        <begin position="70"/>
        <end position="181"/>
    </location>
</feature>
<dbReference type="Proteomes" id="UP000095230">
    <property type="component" value="Unassembled WGS sequence"/>
</dbReference>
<evidence type="ECO:0000259" key="4">
    <source>
        <dbReference type="Pfam" id="PF25917"/>
    </source>
</evidence>
<dbReference type="SUPFAM" id="SSF111369">
    <property type="entry name" value="HlyD-like secretion proteins"/>
    <property type="match status" value="1"/>
</dbReference>
<feature type="domain" description="Multidrug resistance protein MdtA-like alpha-helical hairpin" evidence="3">
    <location>
        <begin position="100"/>
        <end position="159"/>
    </location>
</feature>
<feature type="chain" id="PRO_5009179222" evidence="2">
    <location>
        <begin position="27"/>
        <end position="357"/>
    </location>
</feature>
<accession>A0A1E5ISE4</accession>
<protein>
    <submittedName>
        <fullName evidence="5">Efflux transporter periplasmic adaptor subunit</fullName>
    </submittedName>
</protein>
<dbReference type="RefSeq" id="WP_028763225.1">
    <property type="nucleotide sequence ID" value="NZ_BPEU01000011.1"/>
</dbReference>
<comment type="similarity">
    <text evidence="1">Belongs to the membrane fusion protein (MFP) (TC 8.A.1) family.</text>
</comment>